<proteinExistence type="predicted"/>
<feature type="transmembrane region" description="Helical" evidence="6">
    <location>
        <begin position="281"/>
        <end position="299"/>
    </location>
</feature>
<feature type="transmembrane region" description="Helical" evidence="6">
    <location>
        <begin position="205"/>
        <end position="223"/>
    </location>
</feature>
<dbReference type="Pfam" id="PF02653">
    <property type="entry name" value="BPD_transp_2"/>
    <property type="match status" value="1"/>
</dbReference>
<evidence type="ECO:0000313" key="8">
    <source>
        <dbReference type="Proteomes" id="UP000295758"/>
    </source>
</evidence>
<evidence type="ECO:0000313" key="7">
    <source>
        <dbReference type="EMBL" id="TDS26995.1"/>
    </source>
</evidence>
<feature type="transmembrane region" description="Helical" evidence="6">
    <location>
        <begin position="95"/>
        <end position="117"/>
    </location>
</feature>
<dbReference type="AlphaFoldDB" id="A0A4R7E055"/>
<sequence length="311" mass="33849">MEEILARIFNLSVIQNTIRTSTPLILAALGGLLTMQADILNIGMDGMILIGAFFGVLGSYLFASSFMGVVFAILSGIIIGIFFSFMVVKLKADEFIVGIAINIFAGGLTVFLLRSVFGVKGAFSSDQIIAIPRIQMPFLENIEFLNIIFNNHSVTVYLSWILVVLVTIFLYKTPYGMWLRASGEYPEALDTVGVSSQLMKHFSSVMCGVFCGLAGAHLSLGYLTLFSEGMSADRGFIALAAIIFGRSHPVKTFGAALLFGFFDAVGMRLQGVGVPSQFSKAIPYLFTVIALFIIARRHLNKKKNNSMETVS</sequence>
<keyword evidence="3 6" id="KW-0812">Transmembrane</keyword>
<organism evidence="7 8">
    <name type="scientific">Halanaerobium congolense</name>
    <dbReference type="NCBI Taxonomy" id="54121"/>
    <lineage>
        <taxon>Bacteria</taxon>
        <taxon>Bacillati</taxon>
        <taxon>Bacillota</taxon>
        <taxon>Clostridia</taxon>
        <taxon>Halanaerobiales</taxon>
        <taxon>Halanaerobiaceae</taxon>
        <taxon>Halanaerobium</taxon>
    </lineage>
</organism>
<dbReference type="InterPro" id="IPR001851">
    <property type="entry name" value="ABC_transp_permease"/>
</dbReference>
<feature type="transmembrane region" description="Helical" evidence="6">
    <location>
        <begin position="42"/>
        <end position="63"/>
    </location>
</feature>
<evidence type="ECO:0000256" key="3">
    <source>
        <dbReference type="ARBA" id="ARBA00022692"/>
    </source>
</evidence>
<comment type="caution">
    <text evidence="7">The sequence shown here is derived from an EMBL/GenBank/DDBJ whole genome shotgun (WGS) entry which is preliminary data.</text>
</comment>
<gene>
    <name evidence="7" type="ORF">BY453_1303</name>
</gene>
<keyword evidence="2" id="KW-1003">Cell membrane</keyword>
<keyword evidence="4 6" id="KW-1133">Transmembrane helix</keyword>
<feature type="transmembrane region" description="Helical" evidence="6">
    <location>
        <begin position="154"/>
        <end position="171"/>
    </location>
</feature>
<feature type="transmembrane region" description="Helical" evidence="6">
    <location>
        <begin position="69"/>
        <end position="88"/>
    </location>
</feature>
<dbReference type="Proteomes" id="UP000295758">
    <property type="component" value="Unassembled WGS sequence"/>
</dbReference>
<dbReference type="EMBL" id="SOAA01000030">
    <property type="protein sequence ID" value="TDS26995.1"/>
    <property type="molecule type" value="Genomic_DNA"/>
</dbReference>
<dbReference type="CDD" id="cd06580">
    <property type="entry name" value="TM_PBP1_transp_TpRbsC_like"/>
    <property type="match status" value="1"/>
</dbReference>
<evidence type="ECO:0000256" key="6">
    <source>
        <dbReference type="SAM" id="Phobius"/>
    </source>
</evidence>
<reference evidence="7 8" key="1">
    <citation type="submission" date="2019-03" db="EMBL/GenBank/DDBJ databases">
        <title>Deep subsurface shale carbon reservoir microbial communities from Ohio and West Virginia, USA.</title>
        <authorList>
            <person name="Wrighton K."/>
        </authorList>
    </citation>
    <scope>NUCLEOTIDE SEQUENCE [LARGE SCALE GENOMIC DNA]</scope>
    <source>
        <strain evidence="7 8">UTICA-S4D12</strain>
    </source>
</reference>
<dbReference type="GO" id="GO:0022857">
    <property type="term" value="F:transmembrane transporter activity"/>
    <property type="evidence" value="ECO:0007669"/>
    <property type="project" value="InterPro"/>
</dbReference>
<dbReference type="GO" id="GO:0005886">
    <property type="term" value="C:plasma membrane"/>
    <property type="evidence" value="ECO:0007669"/>
    <property type="project" value="UniProtKB-SubCell"/>
</dbReference>
<keyword evidence="5 6" id="KW-0472">Membrane</keyword>
<protein>
    <submittedName>
        <fullName evidence="7">Nucleoside ABC transporter membrane protein</fullName>
    </submittedName>
</protein>
<dbReference type="PANTHER" id="PTHR43370:SF1">
    <property type="entry name" value="GUANOSINE ABC TRANSPORTER PERMEASE PROTEIN NUPQ"/>
    <property type="match status" value="1"/>
</dbReference>
<name>A0A4R7E055_9FIRM</name>
<comment type="subcellular location">
    <subcellularLocation>
        <location evidence="1">Cell membrane</location>
        <topology evidence="1">Multi-pass membrane protein</topology>
    </subcellularLocation>
</comment>
<dbReference type="RefSeq" id="WP_133618366.1">
    <property type="nucleotide sequence ID" value="NZ_SOAA01000030.1"/>
</dbReference>
<evidence type="ECO:0000256" key="5">
    <source>
        <dbReference type="ARBA" id="ARBA00023136"/>
    </source>
</evidence>
<evidence type="ECO:0000256" key="4">
    <source>
        <dbReference type="ARBA" id="ARBA00022989"/>
    </source>
</evidence>
<evidence type="ECO:0000256" key="1">
    <source>
        <dbReference type="ARBA" id="ARBA00004651"/>
    </source>
</evidence>
<evidence type="ECO:0000256" key="2">
    <source>
        <dbReference type="ARBA" id="ARBA00022475"/>
    </source>
</evidence>
<dbReference type="PANTHER" id="PTHR43370">
    <property type="entry name" value="SUGAR ABC TRANSPORTER INTEGRAL MEMBRANE PROTEIN-RELATED"/>
    <property type="match status" value="1"/>
</dbReference>
<accession>A0A4R7E055</accession>